<dbReference type="InterPro" id="IPR036102">
    <property type="entry name" value="OsmC/Ohrsf"/>
</dbReference>
<comment type="caution">
    <text evidence="1">The sequence shown here is derived from an EMBL/GenBank/DDBJ whole genome shotgun (WGS) entry which is preliminary data.</text>
</comment>
<reference evidence="1" key="2">
    <citation type="submission" date="2020-09" db="EMBL/GenBank/DDBJ databases">
        <authorList>
            <person name="Sun Q."/>
            <person name="Kim S."/>
        </authorList>
    </citation>
    <scope>NUCLEOTIDE SEQUENCE</scope>
    <source>
        <strain evidence="1">KCTC 42249</strain>
    </source>
</reference>
<name>A0A8J3DQU1_9HYPH</name>
<accession>A0A8J3DQU1</accession>
<keyword evidence="2" id="KW-1185">Reference proteome</keyword>
<protein>
    <submittedName>
        <fullName evidence="1">Oxidoreductase</fullName>
    </submittedName>
</protein>
<dbReference type="Proteomes" id="UP000630142">
    <property type="component" value="Unassembled WGS sequence"/>
</dbReference>
<evidence type="ECO:0000313" key="1">
    <source>
        <dbReference type="EMBL" id="GHD17842.1"/>
    </source>
</evidence>
<dbReference type="InterPro" id="IPR003718">
    <property type="entry name" value="OsmC/Ohr_fam"/>
</dbReference>
<dbReference type="AlphaFoldDB" id="A0A8J3DQU1"/>
<dbReference type="SUPFAM" id="SSF82784">
    <property type="entry name" value="OsmC-like"/>
    <property type="match status" value="1"/>
</dbReference>
<dbReference type="RefSeq" id="WP_189504742.1">
    <property type="nucleotide sequence ID" value="NZ_BMZQ01000002.1"/>
</dbReference>
<dbReference type="Pfam" id="PF02566">
    <property type="entry name" value="OsmC"/>
    <property type="match status" value="1"/>
</dbReference>
<evidence type="ECO:0000313" key="2">
    <source>
        <dbReference type="Proteomes" id="UP000630142"/>
    </source>
</evidence>
<dbReference type="Gene3D" id="3.30.300.20">
    <property type="match status" value="1"/>
</dbReference>
<reference evidence="1" key="1">
    <citation type="journal article" date="2014" name="Int. J. Syst. Evol. Microbiol.">
        <title>Complete genome sequence of Corynebacterium casei LMG S-19264T (=DSM 44701T), isolated from a smear-ripened cheese.</title>
        <authorList>
            <consortium name="US DOE Joint Genome Institute (JGI-PGF)"/>
            <person name="Walter F."/>
            <person name="Albersmeier A."/>
            <person name="Kalinowski J."/>
            <person name="Ruckert C."/>
        </authorList>
    </citation>
    <scope>NUCLEOTIDE SEQUENCE</scope>
    <source>
        <strain evidence="1">KCTC 42249</strain>
    </source>
</reference>
<proteinExistence type="predicted"/>
<dbReference type="InterPro" id="IPR015946">
    <property type="entry name" value="KH_dom-like_a/b"/>
</dbReference>
<dbReference type="EMBL" id="BMZQ01000002">
    <property type="protein sequence ID" value="GHD17842.1"/>
    <property type="molecule type" value="Genomic_DNA"/>
</dbReference>
<organism evidence="1 2">
    <name type="scientific">Tianweitania populi</name>
    <dbReference type="NCBI Taxonomy" id="1607949"/>
    <lineage>
        <taxon>Bacteria</taxon>
        <taxon>Pseudomonadati</taxon>
        <taxon>Pseudomonadota</taxon>
        <taxon>Alphaproteobacteria</taxon>
        <taxon>Hyphomicrobiales</taxon>
        <taxon>Phyllobacteriaceae</taxon>
        <taxon>Tianweitania</taxon>
    </lineage>
</organism>
<sequence length="144" mass="14580">MEASSSTARTATVELRNIEGTQAALGWAGGHTLVVDRPDGMAGGMGLGFNGAQMLALSLGGCFCNDLRYTAEKMGVQLGPVAVTVTLTLDGDPLLAQSAAMQVDCTLIDGSDAGAVIEAAKASCMVSNSLRKGFPVSISEAARA</sequence>
<gene>
    <name evidence="1" type="ORF">GCM10016234_27490</name>
</gene>